<feature type="domain" description="Solute-binding protein family 3/N-terminal" evidence="3">
    <location>
        <begin position="3"/>
        <end position="36"/>
    </location>
</feature>
<evidence type="ECO:0000313" key="4">
    <source>
        <dbReference type="EMBL" id="MDY0394985.1"/>
    </source>
</evidence>
<dbReference type="Gene3D" id="3.40.190.10">
    <property type="entry name" value="Periplasmic binding protein-like II"/>
    <property type="match status" value="1"/>
</dbReference>
<keyword evidence="5" id="KW-1185">Reference proteome</keyword>
<dbReference type="Proteomes" id="UP001281447">
    <property type="component" value="Unassembled WGS sequence"/>
</dbReference>
<reference evidence="4 5" key="1">
    <citation type="submission" date="2023-10" db="EMBL/GenBank/DDBJ databases">
        <title>Virgibacillus halophilus 5B73C genome.</title>
        <authorList>
            <person name="Miliotis G."/>
            <person name="Sengupta P."/>
            <person name="Hameed A."/>
            <person name="Chuvochina M."/>
            <person name="Mcdonagh F."/>
            <person name="Simpson A.C."/>
            <person name="Singh N.K."/>
            <person name="Rekha P.D."/>
            <person name="Raman K."/>
            <person name="Hugenholtz P."/>
            <person name="Venkateswaran K."/>
        </authorList>
    </citation>
    <scope>NUCLEOTIDE SEQUENCE [LARGE SCALE GENOMIC DNA]</scope>
    <source>
        <strain evidence="4 5">5B73C</strain>
    </source>
</reference>
<keyword evidence="1" id="KW-0564">Palmitate</keyword>
<protein>
    <submittedName>
        <fullName evidence="4">Transporter substrate-binding domain-containing protein</fullName>
    </submittedName>
</protein>
<gene>
    <name evidence="4" type="ORF">RWE15_11775</name>
</gene>
<dbReference type="Pfam" id="PF00497">
    <property type="entry name" value="SBP_bac_3"/>
    <property type="match status" value="1"/>
</dbReference>
<evidence type="ECO:0000259" key="3">
    <source>
        <dbReference type="Pfam" id="PF00497"/>
    </source>
</evidence>
<organism evidence="4 5">
    <name type="scientific">Tigheibacillus halophilus</name>
    <dbReference type="NCBI Taxonomy" id="361280"/>
    <lineage>
        <taxon>Bacteria</taxon>
        <taxon>Bacillati</taxon>
        <taxon>Bacillota</taxon>
        <taxon>Bacilli</taxon>
        <taxon>Bacillales</taxon>
        <taxon>Bacillaceae</taxon>
        <taxon>Tigheibacillus</taxon>
    </lineage>
</organism>
<sequence length="44" mass="5127">MAVKKGNEDFVAKLNKALSDMMNDGTYDKIYKKWFDSEPLVKEK</sequence>
<proteinExistence type="predicted"/>
<evidence type="ECO:0000313" key="5">
    <source>
        <dbReference type="Proteomes" id="UP001281447"/>
    </source>
</evidence>
<accession>A0ABU5C6M7</accession>
<evidence type="ECO:0000256" key="2">
    <source>
        <dbReference type="ARBA" id="ARBA00023288"/>
    </source>
</evidence>
<dbReference type="SUPFAM" id="SSF53850">
    <property type="entry name" value="Periplasmic binding protein-like II"/>
    <property type="match status" value="1"/>
</dbReference>
<name>A0ABU5C6M7_9BACI</name>
<evidence type="ECO:0000256" key="1">
    <source>
        <dbReference type="ARBA" id="ARBA00023139"/>
    </source>
</evidence>
<dbReference type="EMBL" id="JAWDIP010000003">
    <property type="protein sequence ID" value="MDY0394985.1"/>
    <property type="molecule type" value="Genomic_DNA"/>
</dbReference>
<dbReference type="InterPro" id="IPR001638">
    <property type="entry name" value="Solute-binding_3/MltF_N"/>
</dbReference>
<comment type="caution">
    <text evidence="4">The sequence shown here is derived from an EMBL/GenBank/DDBJ whole genome shotgun (WGS) entry which is preliminary data.</text>
</comment>
<keyword evidence="2" id="KW-0449">Lipoprotein</keyword>